<proteinExistence type="predicted"/>
<feature type="chain" id="PRO_5046165787" description="Lipoprotein" evidence="2">
    <location>
        <begin position="21"/>
        <end position="165"/>
    </location>
</feature>
<evidence type="ECO:0000256" key="1">
    <source>
        <dbReference type="SAM" id="MobiDB-lite"/>
    </source>
</evidence>
<evidence type="ECO:0000256" key="2">
    <source>
        <dbReference type="SAM" id="SignalP"/>
    </source>
</evidence>
<protein>
    <recommendedName>
        <fullName evidence="5">Lipoprotein</fullName>
    </recommendedName>
</protein>
<reference evidence="4" key="1">
    <citation type="journal article" date="2019" name="Int. J. Syst. Evol. Microbiol.">
        <title>The Global Catalogue of Microorganisms (GCM) 10K type strain sequencing project: providing services to taxonomists for standard genome sequencing and annotation.</title>
        <authorList>
            <consortium name="The Broad Institute Genomics Platform"/>
            <consortium name="The Broad Institute Genome Sequencing Center for Infectious Disease"/>
            <person name="Wu L."/>
            <person name="Ma J."/>
        </authorList>
    </citation>
    <scope>NUCLEOTIDE SEQUENCE [LARGE SCALE GENOMIC DNA]</scope>
    <source>
        <strain evidence="4">CGMCC 4.7641</strain>
    </source>
</reference>
<feature type="signal peptide" evidence="2">
    <location>
        <begin position="1"/>
        <end position="20"/>
    </location>
</feature>
<gene>
    <name evidence="3" type="ORF">ACFSVL_17245</name>
</gene>
<dbReference type="Proteomes" id="UP001597483">
    <property type="component" value="Unassembled WGS sequence"/>
</dbReference>
<dbReference type="RefSeq" id="WP_378305282.1">
    <property type="nucleotide sequence ID" value="NZ_JBHUKS010000011.1"/>
</dbReference>
<keyword evidence="2" id="KW-0732">Signal</keyword>
<dbReference type="EMBL" id="JBHUKS010000011">
    <property type="protein sequence ID" value="MFD2469135.1"/>
    <property type="molecule type" value="Genomic_DNA"/>
</dbReference>
<name>A0ABW5H7P1_9PSEU</name>
<sequence length="165" mass="16450">MTRQAFRFRAVSVAMATAVAAGCSTQVTGSASTPSTASKSPATTKPAPPSARDGTNYAACSGGACEVAVTGPVTIPLADARLSSLKVLKINADSVEVGMVLSHGPSIGTTVKNGCTATFFAGGPAAAYITWCSAEPPDMPGTEVKRLVTVKSIADGTAILSLKSG</sequence>
<evidence type="ECO:0000313" key="3">
    <source>
        <dbReference type="EMBL" id="MFD2469135.1"/>
    </source>
</evidence>
<keyword evidence="4" id="KW-1185">Reference proteome</keyword>
<evidence type="ECO:0000313" key="4">
    <source>
        <dbReference type="Proteomes" id="UP001597483"/>
    </source>
</evidence>
<dbReference type="PROSITE" id="PS51257">
    <property type="entry name" value="PROKAR_LIPOPROTEIN"/>
    <property type="match status" value="1"/>
</dbReference>
<evidence type="ECO:0008006" key="5">
    <source>
        <dbReference type="Google" id="ProtNLM"/>
    </source>
</evidence>
<comment type="caution">
    <text evidence="3">The sequence shown here is derived from an EMBL/GenBank/DDBJ whole genome shotgun (WGS) entry which is preliminary data.</text>
</comment>
<accession>A0ABW5H7P1</accession>
<feature type="compositionally biased region" description="Low complexity" evidence="1">
    <location>
        <begin position="30"/>
        <end position="45"/>
    </location>
</feature>
<feature type="region of interest" description="Disordered" evidence="1">
    <location>
        <begin position="26"/>
        <end position="52"/>
    </location>
</feature>
<organism evidence="3 4">
    <name type="scientific">Amycolatopsis silviterrae</name>
    <dbReference type="NCBI Taxonomy" id="1656914"/>
    <lineage>
        <taxon>Bacteria</taxon>
        <taxon>Bacillati</taxon>
        <taxon>Actinomycetota</taxon>
        <taxon>Actinomycetes</taxon>
        <taxon>Pseudonocardiales</taxon>
        <taxon>Pseudonocardiaceae</taxon>
        <taxon>Amycolatopsis</taxon>
    </lineage>
</organism>